<dbReference type="PANTHER" id="PTHR28008">
    <property type="entry name" value="DOMAIN PROTEIN, PUTATIVE (AFU_ORTHOLOGUE AFUA_3G10980)-RELATED"/>
    <property type="match status" value="1"/>
</dbReference>
<evidence type="ECO:0000313" key="3">
    <source>
        <dbReference type="EMBL" id="KNB50504.1"/>
    </source>
</evidence>
<evidence type="ECO:0000259" key="2">
    <source>
        <dbReference type="Pfam" id="PF04892"/>
    </source>
</evidence>
<keyword evidence="1" id="KW-0812">Transmembrane</keyword>
<dbReference type="PANTHER" id="PTHR28008:SF1">
    <property type="entry name" value="DOMAIN PROTEIN, PUTATIVE (AFU_ORTHOLOGUE AFUA_3G10980)-RELATED"/>
    <property type="match status" value="1"/>
</dbReference>
<dbReference type="InterPro" id="IPR006976">
    <property type="entry name" value="VanZ-like"/>
</dbReference>
<sequence length="165" mass="16751">MSFSMALGIGVLGCAAIAAVTFLAGRPRRMSHRVCAALGWLWVAGVVGLTFGTRSGGGRAVNVELLDVSNPADVRDFLLNILMFVPGGLLSASAGLRFAAAAACGFLGSLAIEVTQYLTSSGRTADVNDLLANSLGCVAGYACAVAVRAVFRRAVTETGGPSGRA</sequence>
<dbReference type="OrthoDB" id="5122113at2"/>
<dbReference type="EMBL" id="LFXA01000014">
    <property type="protein sequence ID" value="KNB50504.1"/>
    <property type="molecule type" value="Genomic_DNA"/>
</dbReference>
<comment type="caution">
    <text evidence="3">The sequence shown here is derived from an EMBL/GenBank/DDBJ whole genome shotgun (WGS) entry which is preliminary data.</text>
</comment>
<gene>
    <name evidence="3" type="ORF">AC230_21320</name>
</gene>
<keyword evidence="4" id="KW-1185">Reference proteome</keyword>
<keyword evidence="1" id="KW-0472">Membrane</keyword>
<dbReference type="Pfam" id="PF04892">
    <property type="entry name" value="VanZ"/>
    <property type="match status" value="1"/>
</dbReference>
<organism evidence="3 4">
    <name type="scientific">Streptomyces caatingaensis</name>
    <dbReference type="NCBI Taxonomy" id="1678637"/>
    <lineage>
        <taxon>Bacteria</taxon>
        <taxon>Bacillati</taxon>
        <taxon>Actinomycetota</taxon>
        <taxon>Actinomycetes</taxon>
        <taxon>Kitasatosporales</taxon>
        <taxon>Streptomycetaceae</taxon>
        <taxon>Streptomyces</taxon>
    </lineage>
</organism>
<feature type="transmembrane region" description="Helical" evidence="1">
    <location>
        <begin position="6"/>
        <end position="25"/>
    </location>
</feature>
<dbReference type="Proteomes" id="UP000037288">
    <property type="component" value="Unassembled WGS sequence"/>
</dbReference>
<proteinExistence type="predicted"/>
<dbReference type="AlphaFoldDB" id="A0A0K9XAQ0"/>
<evidence type="ECO:0000313" key="4">
    <source>
        <dbReference type="Proteomes" id="UP000037288"/>
    </source>
</evidence>
<evidence type="ECO:0000256" key="1">
    <source>
        <dbReference type="SAM" id="Phobius"/>
    </source>
</evidence>
<feature type="transmembrane region" description="Helical" evidence="1">
    <location>
        <begin position="37"/>
        <end position="57"/>
    </location>
</feature>
<protein>
    <submittedName>
        <fullName evidence="3">VanZ family protein</fullName>
    </submittedName>
</protein>
<feature type="transmembrane region" description="Helical" evidence="1">
    <location>
        <begin position="77"/>
        <end position="93"/>
    </location>
</feature>
<feature type="domain" description="VanZ-like" evidence="2">
    <location>
        <begin position="74"/>
        <end position="146"/>
    </location>
</feature>
<name>A0A0K9XAQ0_9ACTN</name>
<accession>A0A0K9XAQ0</accession>
<keyword evidence="1" id="KW-1133">Transmembrane helix</keyword>
<dbReference type="PATRIC" id="fig|1678637.3.peg.4572"/>
<reference evidence="4" key="1">
    <citation type="submission" date="2015-07" db="EMBL/GenBank/DDBJ databases">
        <title>Draft genome sequence of Streptomyces sp. CMAA 1322, a bacterium isolated from Caatinga biome, from dry forest semiarid of Brazil.</title>
        <authorList>
            <person name="Santos S.N."/>
            <person name="Gacesa R."/>
            <person name="Taketani R.G."/>
            <person name="Long P.F."/>
            <person name="Melo I.S."/>
        </authorList>
    </citation>
    <scope>NUCLEOTIDE SEQUENCE [LARGE SCALE GENOMIC DNA]</scope>
    <source>
        <strain evidence="4">CMAA 1322</strain>
    </source>
</reference>
<dbReference type="RefSeq" id="WP_049717903.1">
    <property type="nucleotide sequence ID" value="NZ_LFXA01000014.1"/>
</dbReference>